<proteinExistence type="predicted"/>
<organism evidence="1">
    <name type="scientific">Tetraselmis sp. GSL018</name>
    <dbReference type="NCBI Taxonomy" id="582737"/>
    <lineage>
        <taxon>Eukaryota</taxon>
        <taxon>Viridiplantae</taxon>
        <taxon>Chlorophyta</taxon>
        <taxon>core chlorophytes</taxon>
        <taxon>Chlorodendrophyceae</taxon>
        <taxon>Chlorodendrales</taxon>
        <taxon>Chlorodendraceae</taxon>
        <taxon>Tetraselmis</taxon>
    </lineage>
</organism>
<dbReference type="AlphaFoldDB" id="A0A061SN37"/>
<sequence length="44" mass="5250">MQPVCFLPLKNFKLMPAVIFCYFEQDLSSLVFPSYLQFFSCFIF</sequence>
<accession>A0A061SN37</accession>
<name>A0A061SN37_9CHLO</name>
<evidence type="ECO:0000313" key="1">
    <source>
        <dbReference type="EMBL" id="JAC84305.1"/>
    </source>
</evidence>
<dbReference type="EMBL" id="GBEZ01000594">
    <property type="protein sequence ID" value="JAC84305.1"/>
    <property type="molecule type" value="Transcribed_RNA"/>
</dbReference>
<protein>
    <submittedName>
        <fullName evidence="1">Uncharacterized protein</fullName>
    </submittedName>
</protein>
<gene>
    <name evidence="1" type="ORF">TSPGSL018_1318</name>
</gene>
<reference evidence="1" key="1">
    <citation type="submission" date="2014-05" db="EMBL/GenBank/DDBJ databases">
        <title>The transcriptome of the halophilic microalga Tetraselmis sp. GSL018 isolated from the Great Salt Lake, Utah.</title>
        <authorList>
            <person name="Jinkerson R.E."/>
            <person name="D'Adamo S."/>
            <person name="Posewitz M.C."/>
        </authorList>
    </citation>
    <scope>NUCLEOTIDE SEQUENCE</scope>
    <source>
        <strain evidence="1">GSL018</strain>
    </source>
</reference>